<dbReference type="AlphaFoldDB" id="A0A8T2T8U4"/>
<dbReference type="CDD" id="cd06830">
    <property type="entry name" value="PLPDE_III_ADC"/>
    <property type="match status" value="1"/>
</dbReference>
<keyword evidence="7 14" id="KW-0460">Magnesium</keyword>
<evidence type="ECO:0000256" key="10">
    <source>
        <dbReference type="ARBA" id="ARBA00023239"/>
    </source>
</evidence>
<evidence type="ECO:0000256" key="7">
    <source>
        <dbReference type="ARBA" id="ARBA00022842"/>
    </source>
</evidence>
<dbReference type="Gene3D" id="1.20.58.930">
    <property type="match status" value="1"/>
</dbReference>
<dbReference type="PRINTS" id="PR01180">
    <property type="entry name" value="ARGDCRBXLASE"/>
</dbReference>
<evidence type="ECO:0000313" key="17">
    <source>
        <dbReference type="EMBL" id="KAH7415241.1"/>
    </source>
</evidence>
<sequence length="690" mass="76304">MAPLAESVAAFYERYGLSSQQEGNARKAKSWSVNKSSSLYKINAWGSPYFSVNAEGNITVRPFGRHTKQNEEIDIFQTLEKAMEDKVLGDDFPFSPIILRFPDILKDRLETLQSAFDSAIQASHYEGRFQGVFPVKCNQDRSVVENIVKFGTPFHFGLEAGSKAELLLAMSSLCSGSPHALLVCNGYKDADYVALALLARKLRLNSFIVLEQEEELDLVINLSRSLCIEPLIGLRAKLHAKHNGHFGETSGENGKFGLTCMQIVNIVSKLRRCKMLHCLQLLHFHIGSQIPSLSVLYDGVSEAAHIYCELSNMGANMHCIDIGGGLGVDYDGSHFQESDMSVGYTVEEYAREVVLAVKDACYMKGVKQPTLCSESGRAIVSHHSVLVFDVVSAEEKIGTSEDEGVPLQVDGTLPDPIRRLCDDLAALIWVGNYESAMECANSVKLSSVRHFKKGELSLMHLASVNTLYDLIAGITEKRGHKMSPETSYDAVYHINLSIFRSMPDTWAIGQLFPIVPLQRLDEEPTIRAILSDLTCDSDGKISTFVGHEGMGSARSTCLRVHPLVRRKRYYLGMFLGGAYQEALGGIHNLFGAPPVVQISWKNRREMKTRKLQVSKVRDGQTISDVLKCMQFEPSAMLQTLHLALQRSLKDGLVEEEEDAMRALDCSFSSTTYLSTARSVASALLHTAVIG</sequence>
<evidence type="ECO:0000256" key="13">
    <source>
        <dbReference type="PIRSR" id="PIRSR600183-50"/>
    </source>
</evidence>
<keyword evidence="10 14" id="KW-0456">Lyase</keyword>
<dbReference type="GO" id="GO:0008792">
    <property type="term" value="F:arginine decarboxylase activity"/>
    <property type="evidence" value="ECO:0007669"/>
    <property type="project" value="UniProtKB-EC"/>
</dbReference>
<dbReference type="InterPro" id="IPR029066">
    <property type="entry name" value="PLP-binding_barrel"/>
</dbReference>
<evidence type="ECO:0000256" key="6">
    <source>
        <dbReference type="ARBA" id="ARBA00022793"/>
    </source>
</evidence>
<comment type="cofactor">
    <cofactor evidence="2 14">
        <name>Mg(2+)</name>
        <dbReference type="ChEBI" id="CHEBI:18420"/>
    </cofactor>
</comment>
<organism evidence="17 18">
    <name type="scientific">Ceratopteris richardii</name>
    <name type="common">Triangle waterfern</name>
    <dbReference type="NCBI Taxonomy" id="49495"/>
    <lineage>
        <taxon>Eukaryota</taxon>
        <taxon>Viridiplantae</taxon>
        <taxon>Streptophyta</taxon>
        <taxon>Embryophyta</taxon>
        <taxon>Tracheophyta</taxon>
        <taxon>Polypodiopsida</taxon>
        <taxon>Polypodiidae</taxon>
        <taxon>Polypodiales</taxon>
        <taxon>Pteridineae</taxon>
        <taxon>Pteridaceae</taxon>
        <taxon>Parkerioideae</taxon>
        <taxon>Ceratopteris</taxon>
    </lineage>
</organism>
<dbReference type="PANTHER" id="PTHR43295:SF1">
    <property type="entry name" value="ARGININE DECARBOXYLASE 1, CHLOROPLASTIC-RELATED"/>
    <property type="match status" value="1"/>
</dbReference>
<dbReference type="InterPro" id="IPR022653">
    <property type="entry name" value="De-COase2_pyr-phos_BS"/>
</dbReference>
<dbReference type="EC" id="4.1.1.19" evidence="5 14"/>
<dbReference type="PROSITE" id="PS00878">
    <property type="entry name" value="ODR_DC_2_1"/>
    <property type="match status" value="1"/>
</dbReference>
<accession>A0A8T2T8U4</accession>
<name>A0A8T2T8U4_CERRI</name>
<evidence type="ECO:0000259" key="16">
    <source>
        <dbReference type="Pfam" id="PF17944"/>
    </source>
</evidence>
<dbReference type="NCBIfam" id="NF003763">
    <property type="entry name" value="PRK05354.1"/>
    <property type="match status" value="1"/>
</dbReference>
<dbReference type="Proteomes" id="UP000825935">
    <property type="component" value="Chromosome 14"/>
</dbReference>
<evidence type="ECO:0000256" key="14">
    <source>
        <dbReference type="RuleBase" id="RU003740"/>
    </source>
</evidence>
<evidence type="ECO:0000256" key="11">
    <source>
        <dbReference type="ARBA" id="ARBA00049309"/>
    </source>
</evidence>
<dbReference type="Gene3D" id="3.20.20.10">
    <property type="entry name" value="Alanine racemase"/>
    <property type="match status" value="1"/>
</dbReference>
<keyword evidence="8 12" id="KW-0663">Pyridoxal phosphate</keyword>
<evidence type="ECO:0000256" key="9">
    <source>
        <dbReference type="ARBA" id="ARBA00023066"/>
    </source>
</evidence>
<dbReference type="InterPro" id="IPR041128">
    <property type="entry name" value="Arg_decarbox_C"/>
</dbReference>
<dbReference type="Pfam" id="PF17944">
    <property type="entry name" value="Arg_decarbox_C"/>
    <property type="match status" value="1"/>
</dbReference>
<dbReference type="PRINTS" id="PR01179">
    <property type="entry name" value="ODADCRBXLASE"/>
</dbReference>
<dbReference type="InterPro" id="IPR000183">
    <property type="entry name" value="Orn/DAP/Arg_de-COase"/>
</dbReference>
<comment type="catalytic activity">
    <reaction evidence="11 14">
        <text>L-arginine + H(+) = agmatine + CO2</text>
        <dbReference type="Rhea" id="RHEA:17641"/>
        <dbReference type="ChEBI" id="CHEBI:15378"/>
        <dbReference type="ChEBI" id="CHEBI:16526"/>
        <dbReference type="ChEBI" id="CHEBI:32682"/>
        <dbReference type="ChEBI" id="CHEBI:58145"/>
        <dbReference type="EC" id="4.1.1.19"/>
    </reaction>
</comment>
<feature type="active site" description="Proton donor" evidence="13">
    <location>
        <position position="535"/>
    </location>
</feature>
<keyword evidence="6 14" id="KW-0210">Decarboxylase</keyword>
<dbReference type="Gene3D" id="2.40.37.10">
    <property type="entry name" value="Lyase, Ornithine Decarboxylase, Chain A, domain 1"/>
    <property type="match status" value="1"/>
</dbReference>
<gene>
    <name evidence="17" type="ORF">KP509_14G033900</name>
</gene>
<comment type="similarity">
    <text evidence="4 14">Belongs to the Orn/Lys/Arg decarboxylase class-II family. SpeA subfamily.</text>
</comment>
<evidence type="ECO:0000313" key="18">
    <source>
        <dbReference type="Proteomes" id="UP000825935"/>
    </source>
</evidence>
<keyword evidence="18" id="KW-1185">Reference proteome</keyword>
<dbReference type="FunFam" id="3.20.20.10:FF:000001">
    <property type="entry name" value="Biosynthetic arginine decarboxylase"/>
    <property type="match status" value="1"/>
</dbReference>
<comment type="pathway">
    <text evidence="3 14">Amine and polyamine biosynthesis; agmatine biosynthesis; agmatine from L-arginine: step 1/1.</text>
</comment>
<dbReference type="NCBIfam" id="TIGR01273">
    <property type="entry name" value="speA"/>
    <property type="match status" value="1"/>
</dbReference>
<dbReference type="OrthoDB" id="3717802at2759"/>
<dbReference type="GO" id="GO:0009409">
    <property type="term" value="P:response to cold"/>
    <property type="evidence" value="ECO:0007669"/>
    <property type="project" value="UniProtKB-ARBA"/>
</dbReference>
<evidence type="ECO:0000256" key="3">
    <source>
        <dbReference type="ARBA" id="ARBA00004773"/>
    </source>
</evidence>
<dbReference type="PIRSF" id="PIRSF001336">
    <property type="entry name" value="Arg_decrbxlase"/>
    <property type="match status" value="1"/>
</dbReference>
<dbReference type="InterPro" id="IPR002985">
    <property type="entry name" value="Arg_decrbxlase"/>
</dbReference>
<evidence type="ECO:0000256" key="12">
    <source>
        <dbReference type="PIRSR" id="PIRSR001336-50"/>
    </source>
</evidence>
<dbReference type="GO" id="GO:0006527">
    <property type="term" value="P:L-arginine catabolic process"/>
    <property type="evidence" value="ECO:0007669"/>
    <property type="project" value="InterPro"/>
</dbReference>
<reference evidence="17" key="1">
    <citation type="submission" date="2021-08" db="EMBL/GenBank/DDBJ databases">
        <title>WGS assembly of Ceratopteris richardii.</title>
        <authorList>
            <person name="Marchant D.B."/>
            <person name="Chen G."/>
            <person name="Jenkins J."/>
            <person name="Shu S."/>
            <person name="Leebens-Mack J."/>
            <person name="Grimwood J."/>
            <person name="Schmutz J."/>
            <person name="Soltis P."/>
            <person name="Soltis D."/>
            <person name="Chen Z.-H."/>
        </authorList>
    </citation>
    <scope>NUCLEOTIDE SEQUENCE</scope>
    <source>
        <strain evidence="17">Whitten #5841</strain>
        <tissue evidence="17">Leaf</tissue>
    </source>
</reference>
<dbReference type="InterPro" id="IPR009006">
    <property type="entry name" value="Ala_racemase/Decarboxylase_C"/>
</dbReference>
<dbReference type="PANTHER" id="PTHR43295">
    <property type="entry name" value="ARGININE DECARBOXYLASE"/>
    <property type="match status" value="1"/>
</dbReference>
<evidence type="ECO:0000259" key="15">
    <source>
        <dbReference type="Pfam" id="PF02784"/>
    </source>
</evidence>
<proteinExistence type="inferred from homology"/>
<feature type="domain" description="Orn/DAP/Arg decarboxylase 2 N-terminal" evidence="15">
    <location>
        <begin position="126"/>
        <end position="381"/>
    </location>
</feature>
<protein>
    <recommendedName>
        <fullName evidence="5 14">Arginine decarboxylase</fullName>
        <ecNumber evidence="5 14">4.1.1.19</ecNumber>
    </recommendedName>
</protein>
<feature type="modified residue" description="N6-(pyridoxal phosphate)lysine" evidence="12">
    <location>
        <position position="136"/>
    </location>
</feature>
<dbReference type="OMA" id="AITHAMP"/>
<dbReference type="SUPFAM" id="SSF50621">
    <property type="entry name" value="Alanine racemase C-terminal domain-like"/>
    <property type="match status" value="1"/>
</dbReference>
<feature type="domain" description="Arginine decarboxylase C-terminal helical" evidence="16">
    <location>
        <begin position="622"/>
        <end position="673"/>
    </location>
</feature>
<evidence type="ECO:0000256" key="2">
    <source>
        <dbReference type="ARBA" id="ARBA00001946"/>
    </source>
</evidence>
<comment type="cofactor">
    <cofactor evidence="1 12 14">
        <name>pyridoxal 5'-phosphate</name>
        <dbReference type="ChEBI" id="CHEBI:597326"/>
    </cofactor>
</comment>
<dbReference type="GO" id="GO:0008295">
    <property type="term" value="P:spermidine biosynthetic process"/>
    <property type="evidence" value="ECO:0007669"/>
    <property type="project" value="UniProtKB-KW"/>
</dbReference>
<evidence type="ECO:0000256" key="1">
    <source>
        <dbReference type="ARBA" id="ARBA00001933"/>
    </source>
</evidence>
<evidence type="ECO:0000256" key="4">
    <source>
        <dbReference type="ARBA" id="ARBA00008357"/>
    </source>
</evidence>
<dbReference type="InterPro" id="IPR022644">
    <property type="entry name" value="De-COase2_N"/>
</dbReference>
<keyword evidence="9 14" id="KW-0745">Spermidine biosynthesis</keyword>
<evidence type="ECO:0000256" key="8">
    <source>
        <dbReference type="ARBA" id="ARBA00022898"/>
    </source>
</evidence>
<comment type="caution">
    <text evidence="17">The sequence shown here is derived from an EMBL/GenBank/DDBJ whole genome shotgun (WGS) entry which is preliminary data.</text>
</comment>
<dbReference type="EMBL" id="CM035419">
    <property type="protein sequence ID" value="KAH7415241.1"/>
    <property type="molecule type" value="Genomic_DNA"/>
</dbReference>
<dbReference type="SUPFAM" id="SSF51419">
    <property type="entry name" value="PLP-binding barrel"/>
    <property type="match status" value="1"/>
</dbReference>
<dbReference type="Pfam" id="PF02784">
    <property type="entry name" value="Orn_Arg_deC_N"/>
    <property type="match status" value="1"/>
</dbReference>
<evidence type="ECO:0000256" key="5">
    <source>
        <dbReference type="ARBA" id="ARBA00012426"/>
    </source>
</evidence>